<feature type="transmembrane region" description="Helical" evidence="1">
    <location>
        <begin position="28"/>
        <end position="53"/>
    </location>
</feature>
<accession>A0A7R9M0Q9</accession>
<protein>
    <submittedName>
        <fullName evidence="2">Uncharacterized protein</fullName>
    </submittedName>
</protein>
<proteinExistence type="predicted"/>
<keyword evidence="1" id="KW-0812">Transmembrane</keyword>
<feature type="transmembrane region" description="Helical" evidence="1">
    <location>
        <begin position="110"/>
        <end position="127"/>
    </location>
</feature>
<name>A0A7R9M0Q9_9ACAR</name>
<dbReference type="Proteomes" id="UP000728032">
    <property type="component" value="Unassembled WGS sequence"/>
</dbReference>
<organism evidence="2">
    <name type="scientific">Oppiella nova</name>
    <dbReference type="NCBI Taxonomy" id="334625"/>
    <lineage>
        <taxon>Eukaryota</taxon>
        <taxon>Metazoa</taxon>
        <taxon>Ecdysozoa</taxon>
        <taxon>Arthropoda</taxon>
        <taxon>Chelicerata</taxon>
        <taxon>Arachnida</taxon>
        <taxon>Acari</taxon>
        <taxon>Acariformes</taxon>
        <taxon>Sarcoptiformes</taxon>
        <taxon>Oribatida</taxon>
        <taxon>Brachypylina</taxon>
        <taxon>Oppioidea</taxon>
        <taxon>Oppiidae</taxon>
        <taxon>Oppiella</taxon>
    </lineage>
</organism>
<gene>
    <name evidence="2" type="ORF">ONB1V03_LOCUS7649</name>
</gene>
<dbReference type="AlphaFoldDB" id="A0A7R9M0Q9"/>
<reference evidence="2" key="1">
    <citation type="submission" date="2020-11" db="EMBL/GenBank/DDBJ databases">
        <authorList>
            <person name="Tran Van P."/>
        </authorList>
    </citation>
    <scope>NUCLEOTIDE SEQUENCE</scope>
</reference>
<keyword evidence="3" id="KW-1185">Reference proteome</keyword>
<dbReference type="OrthoDB" id="6530896at2759"/>
<dbReference type="EMBL" id="OC918796">
    <property type="protein sequence ID" value="CAD7650131.1"/>
    <property type="molecule type" value="Genomic_DNA"/>
</dbReference>
<keyword evidence="1" id="KW-1133">Transmembrane helix</keyword>
<evidence type="ECO:0000256" key="1">
    <source>
        <dbReference type="SAM" id="Phobius"/>
    </source>
</evidence>
<sequence length="158" mass="17552">MMQMKGEPIHNGFNPEAETCFRCVKITLIVIHSISLVVMAAVAVMFIAAFVVLSTDKTSDNKTITLDHNNEKVDVDAKTFTTIMGIFVIVFTVFEAILLIGIVRENKTIVFVYLVLGVIGIVHNLFAQPMPTNILSIIVVSLTAYFAYMIVKKDRQVV</sequence>
<feature type="transmembrane region" description="Helical" evidence="1">
    <location>
        <begin position="80"/>
        <end position="103"/>
    </location>
</feature>
<evidence type="ECO:0000313" key="3">
    <source>
        <dbReference type="Proteomes" id="UP000728032"/>
    </source>
</evidence>
<dbReference type="EMBL" id="CAJPVJ010003971">
    <property type="protein sequence ID" value="CAG2168156.1"/>
    <property type="molecule type" value="Genomic_DNA"/>
</dbReference>
<feature type="transmembrane region" description="Helical" evidence="1">
    <location>
        <begin position="133"/>
        <end position="151"/>
    </location>
</feature>
<evidence type="ECO:0000313" key="2">
    <source>
        <dbReference type="EMBL" id="CAD7650131.1"/>
    </source>
</evidence>
<keyword evidence="1" id="KW-0472">Membrane</keyword>